<gene>
    <name evidence="9" type="ORF">HCN44_005738</name>
</gene>
<evidence type="ECO:0000256" key="8">
    <source>
        <dbReference type="RuleBase" id="RU363108"/>
    </source>
</evidence>
<comment type="caution">
    <text evidence="9">The sequence shown here is derived from an EMBL/GenBank/DDBJ whole genome shotgun (WGS) entry which is preliminary data.</text>
</comment>
<keyword evidence="7 8" id="KW-0807">Transducer</keyword>
<evidence type="ECO:0000256" key="1">
    <source>
        <dbReference type="ARBA" id="ARBA00004651"/>
    </source>
</evidence>
<sequence length="325" mass="36975">MTNENYPDGTNITHILECSLSVSQMLSVIIMYISICAKRKNIADTVNKLIQFDSSMFKINCNYKVNSSLAIILVLCTYAIIVIGLFVTSIIGYPESLTYLVLINGDVIINLFIIEYAIILELIISRIRSLNKLLLKIGGRTLEYQEDIFFKTRVKLKNTNLIELTSIRQAIATIYTISSFTVNLFSFPLLWIILYDSGVMIYSAYYIIMPFIYISSDGSLISITTSMLSFMISVFSIIMLAQKVENFKEEMNRTGDLIHKIMSRSILDNELRDELQNFSLELLHRKVNFTATGMFSINSTLIKSILGTAVTYLIILLQVETKDKK</sequence>
<proteinExistence type="inferred from homology"/>
<dbReference type="Pfam" id="PF08395">
    <property type="entry name" value="7tm_7"/>
    <property type="match status" value="1"/>
</dbReference>
<feature type="transmembrane region" description="Helical" evidence="8">
    <location>
        <begin position="99"/>
        <end position="124"/>
    </location>
</feature>
<feature type="transmembrane region" description="Helical" evidence="8">
    <location>
        <begin position="188"/>
        <end position="208"/>
    </location>
</feature>
<evidence type="ECO:0000256" key="7">
    <source>
        <dbReference type="ARBA" id="ARBA00023224"/>
    </source>
</evidence>
<dbReference type="GO" id="GO:0005886">
    <property type="term" value="C:plasma membrane"/>
    <property type="evidence" value="ECO:0007669"/>
    <property type="project" value="UniProtKB-SubCell"/>
</dbReference>
<dbReference type="AlphaFoldDB" id="A0A835CR64"/>
<evidence type="ECO:0000313" key="9">
    <source>
        <dbReference type="EMBL" id="KAF7992957.1"/>
    </source>
</evidence>
<keyword evidence="4 8" id="KW-1133">Transmembrane helix</keyword>
<feature type="transmembrane region" description="Helical" evidence="8">
    <location>
        <begin position="220"/>
        <end position="241"/>
    </location>
</feature>
<dbReference type="PANTHER" id="PTHR21143:SF134">
    <property type="entry name" value="GUSTATORY RECEPTOR"/>
    <property type="match status" value="1"/>
</dbReference>
<dbReference type="GO" id="GO:0030425">
    <property type="term" value="C:dendrite"/>
    <property type="evidence" value="ECO:0007669"/>
    <property type="project" value="TreeGrafter"/>
</dbReference>
<comment type="subcellular location">
    <subcellularLocation>
        <location evidence="1 8">Cell membrane</location>
        <topology evidence="1 8">Multi-pass membrane protein</topology>
    </subcellularLocation>
</comment>
<reference evidence="9 10" key="1">
    <citation type="submission" date="2020-08" db="EMBL/GenBank/DDBJ databases">
        <title>Aphidius gifuensis genome sequencing and assembly.</title>
        <authorList>
            <person name="Du Z."/>
        </authorList>
    </citation>
    <scope>NUCLEOTIDE SEQUENCE [LARGE SCALE GENOMIC DNA]</scope>
    <source>
        <strain evidence="9">YNYX2018</strain>
        <tissue evidence="9">Adults</tissue>
    </source>
</reference>
<dbReference type="GO" id="GO:0007165">
    <property type="term" value="P:signal transduction"/>
    <property type="evidence" value="ECO:0007669"/>
    <property type="project" value="UniProtKB-KW"/>
</dbReference>
<evidence type="ECO:0000313" key="10">
    <source>
        <dbReference type="Proteomes" id="UP000639338"/>
    </source>
</evidence>
<comment type="function">
    <text evidence="8">Gustatory receptor which mediates acceptance or avoidance behavior, depending on its substrates.</text>
</comment>
<name>A0A835CR64_APHGI</name>
<evidence type="ECO:0000256" key="5">
    <source>
        <dbReference type="ARBA" id="ARBA00023136"/>
    </source>
</evidence>
<feature type="transmembrane region" description="Helical" evidence="8">
    <location>
        <begin position="12"/>
        <end position="33"/>
    </location>
</feature>
<keyword evidence="6 8" id="KW-0675">Receptor</keyword>
<comment type="caution">
    <text evidence="8">Lacks conserved residue(s) required for the propagation of feature annotation.</text>
</comment>
<dbReference type="InterPro" id="IPR013604">
    <property type="entry name" value="7TM_chemorcpt"/>
</dbReference>
<feature type="transmembrane region" description="Helical" evidence="8">
    <location>
        <begin position="69"/>
        <end position="93"/>
    </location>
</feature>
<keyword evidence="2 8" id="KW-1003">Cell membrane</keyword>
<dbReference type="GO" id="GO:0043025">
    <property type="term" value="C:neuronal cell body"/>
    <property type="evidence" value="ECO:0007669"/>
    <property type="project" value="TreeGrafter"/>
</dbReference>
<dbReference type="GO" id="GO:0007635">
    <property type="term" value="P:chemosensory behavior"/>
    <property type="evidence" value="ECO:0007669"/>
    <property type="project" value="TreeGrafter"/>
</dbReference>
<evidence type="ECO:0000256" key="4">
    <source>
        <dbReference type="ARBA" id="ARBA00022989"/>
    </source>
</evidence>
<dbReference type="Proteomes" id="UP000639338">
    <property type="component" value="Unassembled WGS sequence"/>
</dbReference>
<comment type="similarity">
    <text evidence="8">Belongs to the insect chemoreceptor superfamily. Gustatory receptor (GR) family.</text>
</comment>
<evidence type="ECO:0000256" key="6">
    <source>
        <dbReference type="ARBA" id="ARBA00023170"/>
    </source>
</evidence>
<accession>A0A835CR64</accession>
<evidence type="ECO:0000256" key="2">
    <source>
        <dbReference type="ARBA" id="ARBA00022475"/>
    </source>
</evidence>
<dbReference type="GO" id="GO:0030424">
    <property type="term" value="C:axon"/>
    <property type="evidence" value="ECO:0007669"/>
    <property type="project" value="TreeGrafter"/>
</dbReference>
<organism evidence="9 10">
    <name type="scientific">Aphidius gifuensis</name>
    <name type="common">Parasitoid wasp</name>
    <dbReference type="NCBI Taxonomy" id="684658"/>
    <lineage>
        <taxon>Eukaryota</taxon>
        <taxon>Metazoa</taxon>
        <taxon>Ecdysozoa</taxon>
        <taxon>Arthropoda</taxon>
        <taxon>Hexapoda</taxon>
        <taxon>Insecta</taxon>
        <taxon>Pterygota</taxon>
        <taxon>Neoptera</taxon>
        <taxon>Endopterygota</taxon>
        <taxon>Hymenoptera</taxon>
        <taxon>Apocrita</taxon>
        <taxon>Ichneumonoidea</taxon>
        <taxon>Braconidae</taxon>
        <taxon>Aphidiinae</taxon>
        <taxon>Aphidius</taxon>
    </lineage>
</organism>
<dbReference type="OrthoDB" id="6366728at2759"/>
<protein>
    <recommendedName>
        <fullName evidence="8">Gustatory receptor</fullName>
    </recommendedName>
</protein>
<keyword evidence="5 8" id="KW-0472">Membrane</keyword>
<dbReference type="PANTHER" id="PTHR21143">
    <property type="entry name" value="INVERTEBRATE GUSTATORY RECEPTOR"/>
    <property type="match status" value="1"/>
</dbReference>
<dbReference type="GO" id="GO:0008049">
    <property type="term" value="P:male courtship behavior"/>
    <property type="evidence" value="ECO:0007669"/>
    <property type="project" value="TreeGrafter"/>
</dbReference>
<dbReference type="EMBL" id="JACMRX010000003">
    <property type="protein sequence ID" value="KAF7992957.1"/>
    <property type="molecule type" value="Genomic_DNA"/>
</dbReference>
<keyword evidence="10" id="KW-1185">Reference proteome</keyword>
<keyword evidence="3 8" id="KW-0812">Transmembrane</keyword>
<evidence type="ECO:0000256" key="3">
    <source>
        <dbReference type="ARBA" id="ARBA00022692"/>
    </source>
</evidence>
<feature type="transmembrane region" description="Helical" evidence="8">
    <location>
        <begin position="301"/>
        <end position="319"/>
    </location>
</feature>
<dbReference type="GO" id="GO:0050909">
    <property type="term" value="P:sensory perception of taste"/>
    <property type="evidence" value="ECO:0007669"/>
    <property type="project" value="InterPro"/>
</dbReference>